<dbReference type="EMBL" id="JAAMOZ010000003">
    <property type="protein sequence ID" value="NIH58502.1"/>
    <property type="molecule type" value="Genomic_DNA"/>
</dbReference>
<proteinExistence type="predicted"/>
<comment type="caution">
    <text evidence="2">The sequence shown here is derived from an EMBL/GenBank/DDBJ whole genome shotgun (WGS) entry which is preliminary data.</text>
</comment>
<sequence>MTQPLTLLTADDLDDITVDLVFALRDSLTEDVSRLDFWQGRAATAIETAAAGGEAWPQAVTIAARKLQIPQLALEASKTITKLGGRIEGHYSQWQAHVARNLVYIVALARVENTSRKTPKPDPEPTTDTEEAIF</sequence>
<reference evidence="2 4" key="1">
    <citation type="submission" date="2020-02" db="EMBL/GenBank/DDBJ databases">
        <title>Sequencing the genomes of 1000 actinobacteria strains.</title>
        <authorList>
            <person name="Klenk H.-P."/>
        </authorList>
    </citation>
    <scope>NUCLEOTIDE SEQUENCE [LARGE SCALE GENOMIC DNA]</scope>
    <source>
        <strain evidence="2 4">DSM 19609</strain>
    </source>
</reference>
<feature type="compositionally biased region" description="Basic and acidic residues" evidence="1">
    <location>
        <begin position="114"/>
        <end position="123"/>
    </location>
</feature>
<accession>A0ABX0SG02</accession>
<dbReference type="Proteomes" id="UP000749311">
    <property type="component" value="Unassembled WGS sequence"/>
</dbReference>
<protein>
    <submittedName>
        <fullName evidence="2">Uncharacterized protein</fullName>
    </submittedName>
</protein>
<evidence type="ECO:0000313" key="3">
    <source>
        <dbReference type="EMBL" id="NIH58502.1"/>
    </source>
</evidence>
<feature type="compositionally biased region" description="Acidic residues" evidence="1">
    <location>
        <begin position="125"/>
        <end position="134"/>
    </location>
</feature>
<gene>
    <name evidence="2" type="ORF">FB473_001934</name>
    <name evidence="3" type="ORF">FB473_003197</name>
</gene>
<evidence type="ECO:0000313" key="2">
    <source>
        <dbReference type="EMBL" id="NIH57289.1"/>
    </source>
</evidence>
<feature type="region of interest" description="Disordered" evidence="1">
    <location>
        <begin position="114"/>
        <end position="134"/>
    </location>
</feature>
<dbReference type="RefSeq" id="WP_167166860.1">
    <property type="nucleotide sequence ID" value="NZ_BAAAOO010000029.1"/>
</dbReference>
<evidence type="ECO:0000256" key="1">
    <source>
        <dbReference type="SAM" id="MobiDB-lite"/>
    </source>
</evidence>
<evidence type="ECO:0000313" key="4">
    <source>
        <dbReference type="Proteomes" id="UP000749311"/>
    </source>
</evidence>
<name>A0ABX0SG02_9ACTN</name>
<dbReference type="EMBL" id="JAAMOZ010000001">
    <property type="protein sequence ID" value="NIH57289.1"/>
    <property type="molecule type" value="Genomic_DNA"/>
</dbReference>
<organism evidence="2 4">
    <name type="scientific">Brooklawnia cerclae</name>
    <dbReference type="NCBI Taxonomy" id="349934"/>
    <lineage>
        <taxon>Bacteria</taxon>
        <taxon>Bacillati</taxon>
        <taxon>Actinomycetota</taxon>
        <taxon>Actinomycetes</taxon>
        <taxon>Propionibacteriales</taxon>
        <taxon>Propionibacteriaceae</taxon>
        <taxon>Brooklawnia</taxon>
    </lineage>
</organism>
<keyword evidence="4" id="KW-1185">Reference proteome</keyword>